<dbReference type="HOGENOM" id="CLU_2608131_0_0_1"/>
<evidence type="ECO:0000256" key="1">
    <source>
        <dbReference type="SAM" id="MobiDB-lite"/>
    </source>
</evidence>
<keyword evidence="2" id="KW-1133">Transmembrane helix</keyword>
<feature type="transmembrane region" description="Helical" evidence="2">
    <location>
        <begin position="12"/>
        <end position="37"/>
    </location>
</feature>
<sequence>MDFEITIDTIFYALLTVLTGVLSFLLFMFSCFMALFFHGPVIDDEAVLNQRWHLEKERRKRRDRRRRRRARREQRNNLS</sequence>
<dbReference type="Proteomes" id="UP000008068">
    <property type="component" value="Unassembled WGS sequence"/>
</dbReference>
<dbReference type="AlphaFoldDB" id="G0NPK4"/>
<dbReference type="InParanoid" id="G0NPK4"/>
<evidence type="ECO:0000256" key="2">
    <source>
        <dbReference type="SAM" id="Phobius"/>
    </source>
</evidence>
<feature type="compositionally biased region" description="Basic residues" evidence="1">
    <location>
        <begin position="58"/>
        <end position="72"/>
    </location>
</feature>
<keyword evidence="4" id="KW-1185">Reference proteome</keyword>
<feature type="region of interest" description="Disordered" evidence="1">
    <location>
        <begin position="57"/>
        <end position="79"/>
    </location>
</feature>
<reference evidence="4" key="1">
    <citation type="submission" date="2011-07" db="EMBL/GenBank/DDBJ databases">
        <authorList>
            <consortium name="Caenorhabditis brenneri Sequencing and Analysis Consortium"/>
            <person name="Wilson R.K."/>
        </authorList>
    </citation>
    <scope>NUCLEOTIDE SEQUENCE [LARGE SCALE GENOMIC DNA]</scope>
    <source>
        <strain evidence="4">PB2801</strain>
    </source>
</reference>
<evidence type="ECO:0000313" key="3">
    <source>
        <dbReference type="EMBL" id="EGT35261.1"/>
    </source>
</evidence>
<name>G0NPK4_CAEBE</name>
<evidence type="ECO:0000313" key="4">
    <source>
        <dbReference type="Proteomes" id="UP000008068"/>
    </source>
</evidence>
<keyword evidence="2" id="KW-0472">Membrane</keyword>
<proteinExistence type="predicted"/>
<gene>
    <name evidence="3" type="ORF">CAEBREN_13016</name>
</gene>
<dbReference type="EMBL" id="GL379920">
    <property type="protein sequence ID" value="EGT35261.1"/>
    <property type="molecule type" value="Genomic_DNA"/>
</dbReference>
<protein>
    <submittedName>
        <fullName evidence="3">Uncharacterized protein</fullName>
    </submittedName>
</protein>
<organism evidence="4">
    <name type="scientific">Caenorhabditis brenneri</name>
    <name type="common">Nematode worm</name>
    <dbReference type="NCBI Taxonomy" id="135651"/>
    <lineage>
        <taxon>Eukaryota</taxon>
        <taxon>Metazoa</taxon>
        <taxon>Ecdysozoa</taxon>
        <taxon>Nematoda</taxon>
        <taxon>Chromadorea</taxon>
        <taxon>Rhabditida</taxon>
        <taxon>Rhabditina</taxon>
        <taxon>Rhabditomorpha</taxon>
        <taxon>Rhabditoidea</taxon>
        <taxon>Rhabditidae</taxon>
        <taxon>Peloderinae</taxon>
        <taxon>Caenorhabditis</taxon>
    </lineage>
</organism>
<accession>G0NPK4</accession>
<keyword evidence="2" id="KW-0812">Transmembrane</keyword>